<dbReference type="SUPFAM" id="SSF56003">
    <property type="entry name" value="Molybdenum cofactor-binding domain"/>
    <property type="match status" value="1"/>
</dbReference>
<dbReference type="EMBL" id="QLIX01000003">
    <property type="protein sequence ID" value="RAI59767.1"/>
    <property type="molecule type" value="Genomic_DNA"/>
</dbReference>
<dbReference type="SUPFAM" id="SSF54665">
    <property type="entry name" value="CO dehydrogenase molybdoprotein N-domain-like"/>
    <property type="match status" value="1"/>
</dbReference>
<dbReference type="Gene3D" id="3.30.365.10">
    <property type="entry name" value="Aldehyde oxidase/xanthine dehydrogenase, molybdopterin binding domain"/>
    <property type="match status" value="4"/>
</dbReference>
<evidence type="ECO:0000313" key="5">
    <source>
        <dbReference type="Proteomes" id="UP000249065"/>
    </source>
</evidence>
<dbReference type="Pfam" id="PF20256">
    <property type="entry name" value="MoCoBD_2"/>
    <property type="match status" value="1"/>
</dbReference>
<dbReference type="InterPro" id="IPR016208">
    <property type="entry name" value="Ald_Oxase/xanthine_DH-like"/>
</dbReference>
<keyword evidence="5" id="KW-1185">Reference proteome</keyword>
<dbReference type="OrthoDB" id="8428274at2"/>
<name>A0A327MB54_9PROT</name>
<protein>
    <submittedName>
        <fullName evidence="4">Xanthine dehydrogenase family protein molybdopterin-binding subunit</fullName>
    </submittedName>
</protein>
<dbReference type="InterPro" id="IPR046867">
    <property type="entry name" value="AldOxase/xan_DH_MoCoBD2"/>
</dbReference>
<dbReference type="GO" id="GO:0005506">
    <property type="term" value="F:iron ion binding"/>
    <property type="evidence" value="ECO:0007669"/>
    <property type="project" value="InterPro"/>
</dbReference>
<dbReference type="Gene3D" id="3.90.1170.50">
    <property type="entry name" value="Aldehyde oxidase/xanthine dehydrogenase, a/b hammerhead"/>
    <property type="match status" value="1"/>
</dbReference>
<accession>A0A327MB54</accession>
<gene>
    <name evidence="4" type="ORF">DOO78_05780</name>
</gene>
<dbReference type="Proteomes" id="UP000249065">
    <property type="component" value="Unassembled WGS sequence"/>
</dbReference>
<evidence type="ECO:0000259" key="3">
    <source>
        <dbReference type="SMART" id="SM01008"/>
    </source>
</evidence>
<dbReference type="SMART" id="SM01008">
    <property type="entry name" value="Ald_Xan_dh_C"/>
    <property type="match status" value="1"/>
</dbReference>
<organism evidence="4 5">
    <name type="scientific">Roseicella frigidaeris</name>
    <dbReference type="NCBI Taxonomy" id="2230885"/>
    <lineage>
        <taxon>Bacteria</taxon>
        <taxon>Pseudomonadati</taxon>
        <taxon>Pseudomonadota</taxon>
        <taxon>Alphaproteobacteria</taxon>
        <taxon>Acetobacterales</taxon>
        <taxon>Roseomonadaceae</taxon>
        <taxon>Roseicella</taxon>
    </lineage>
</organism>
<keyword evidence="2" id="KW-0560">Oxidoreductase</keyword>
<dbReference type="PANTHER" id="PTHR11908">
    <property type="entry name" value="XANTHINE DEHYDROGENASE"/>
    <property type="match status" value="1"/>
</dbReference>
<proteinExistence type="predicted"/>
<dbReference type="AlphaFoldDB" id="A0A327MB54"/>
<dbReference type="InterPro" id="IPR008274">
    <property type="entry name" value="AldOxase/xan_DH_MoCoBD1"/>
</dbReference>
<dbReference type="InterPro" id="IPR036856">
    <property type="entry name" value="Ald_Oxase/Xan_DH_a/b_sf"/>
</dbReference>
<keyword evidence="1" id="KW-0500">Molybdenum</keyword>
<sequence>MPDGSMSGRIGQSPVRVDGRAKVTGAAHYASDMAVPNPAWAWLVTSAIARGRIAAIDEAAARAVPGVLDILTHRSMRGEVGDAGFFAGGGYAGSTIRPLQDDRVRHDGEIVAIVLAEGLEQAREAAYRLRIDYAEETPAAGFGSEGAELVSAREASGGSFEDPGVGDADAAFAGAAIRVAADYATPTQHHNPIELFTTTAQWEDGRLTVFEGSQYVHGLKNGLAAQLGLDPAMVRVESPYIGGAFGSRGSLTQRTALIAVAARRLNRPVKLVATRDQGFTIASYRAETRQHVKLGADTDGRLVALVHEGTEVTSRPDPYKVAGTQTTSRIYACPNIRTRVSLLHADRNTPGFMRSPPELPYMFALESAMDELAHAAGLDPIELRRRNDTMREPIKGLPWTSRSLMPCFDRGAAAFGWAERNPAPRSMREGDWLVGWGCATTIYPTHLGAATARVTLTPDGRARVQTAAHEIGTGTYTVVAQAAAEGLGLPLGKVLVEMGDSDLPPAPVSGGSNVTASVCTVVMQACEQIRARLAAAATEGPLQGRDPATLRLLDGALRAPDGAAEPLAAAMARAANGAIEVYAENIPEGLPPDSLKKLYQGKQALGGGLEGKQHVMAAFGAEFVEVRVHSRTAELRVPRILGAFAAGRIVNPRTARSQLMGGLIWGIGSALHEATEIDRRTARYVNDNIAEYLIPVNADVPQVEVLFVEEEERTANPLGIKGLGELGNVGTNAAIANAVFHATGKRVRELPIRIESVL</sequence>
<evidence type="ECO:0000313" key="4">
    <source>
        <dbReference type="EMBL" id="RAI59767.1"/>
    </source>
</evidence>
<reference evidence="5" key="1">
    <citation type="submission" date="2018-06" db="EMBL/GenBank/DDBJ databases">
        <authorList>
            <person name="Khan S.A."/>
        </authorList>
    </citation>
    <scope>NUCLEOTIDE SEQUENCE [LARGE SCALE GENOMIC DNA]</scope>
    <source>
        <strain evidence="5">DB-1506</strain>
    </source>
</reference>
<dbReference type="InterPro" id="IPR000674">
    <property type="entry name" value="Ald_Oxase/Xan_DH_a/b"/>
</dbReference>
<dbReference type="GO" id="GO:0016491">
    <property type="term" value="F:oxidoreductase activity"/>
    <property type="evidence" value="ECO:0007669"/>
    <property type="project" value="UniProtKB-KW"/>
</dbReference>
<dbReference type="PANTHER" id="PTHR11908:SF132">
    <property type="entry name" value="ALDEHYDE OXIDASE 1-RELATED"/>
    <property type="match status" value="1"/>
</dbReference>
<dbReference type="Pfam" id="PF01315">
    <property type="entry name" value="Ald_Xan_dh_C"/>
    <property type="match status" value="1"/>
</dbReference>
<feature type="domain" description="Aldehyde oxidase/xanthine dehydrogenase a/b hammerhead" evidence="3">
    <location>
        <begin position="24"/>
        <end position="137"/>
    </location>
</feature>
<dbReference type="InterPro" id="IPR037165">
    <property type="entry name" value="AldOxase/xan_DH_Mopterin-bd_sf"/>
</dbReference>
<evidence type="ECO:0000256" key="2">
    <source>
        <dbReference type="ARBA" id="ARBA00023002"/>
    </source>
</evidence>
<dbReference type="Pfam" id="PF02738">
    <property type="entry name" value="MoCoBD_1"/>
    <property type="match status" value="1"/>
</dbReference>
<evidence type="ECO:0000256" key="1">
    <source>
        <dbReference type="ARBA" id="ARBA00022505"/>
    </source>
</evidence>
<comment type="caution">
    <text evidence="4">The sequence shown here is derived from an EMBL/GenBank/DDBJ whole genome shotgun (WGS) entry which is preliminary data.</text>
</comment>